<reference evidence="2 5" key="2">
    <citation type="submission" date="2024-01" db="EMBL/GenBank/DDBJ databases">
        <title>Genome mining of biosynthetic gene clusters to explore secondary metabolites of Streptomyces sp.</title>
        <authorList>
            <person name="Baig A."/>
            <person name="Ajitkumar Shintre N."/>
            <person name="Kumar H."/>
            <person name="Anbarasu A."/>
            <person name="Ramaiah S."/>
        </authorList>
    </citation>
    <scope>NUCLEOTIDE SEQUENCE [LARGE SCALE GENOMIC DNA]</scope>
    <source>
        <strain evidence="2 5">A01</strain>
    </source>
</reference>
<dbReference type="InterPro" id="IPR001437">
    <property type="entry name" value="Tscrpt_elong_fac_GreA/B_C"/>
</dbReference>
<dbReference type="GeneID" id="91393045"/>
<keyword evidence="3" id="KW-0648">Protein biosynthesis</keyword>
<dbReference type="Gene3D" id="3.10.50.30">
    <property type="entry name" value="Transcription elongation factor, GreA/GreB, C-terminal domain"/>
    <property type="match status" value="1"/>
</dbReference>
<dbReference type="Pfam" id="PF01272">
    <property type="entry name" value="GreA_GreB"/>
    <property type="match status" value="1"/>
</dbReference>
<dbReference type="Proteomes" id="UP001585053">
    <property type="component" value="Unassembled WGS sequence"/>
</dbReference>
<dbReference type="InterPro" id="IPR018151">
    <property type="entry name" value="TF_GreA/GreB_CS"/>
</dbReference>
<evidence type="ECO:0000313" key="2">
    <source>
        <dbReference type="EMBL" id="MFB8770455.1"/>
    </source>
</evidence>
<dbReference type="GO" id="GO:0003677">
    <property type="term" value="F:DNA binding"/>
    <property type="evidence" value="ECO:0007669"/>
    <property type="project" value="InterPro"/>
</dbReference>
<reference evidence="3 4" key="1">
    <citation type="journal article" date="2019" name="Nat. Commun.">
        <title>The antimicrobial potential of Streptomyces from insect microbiomes.</title>
        <authorList>
            <person name="Chevrette M.G."/>
            <person name="Carlson C.M."/>
            <person name="Ortega H.E."/>
            <person name="Thomas C."/>
            <person name="Ananiev G.E."/>
            <person name="Barns K.J."/>
            <person name="Book A.J."/>
            <person name="Cagnazzo J."/>
            <person name="Carlos C."/>
            <person name="Flanigan W."/>
            <person name="Grubbs K.J."/>
            <person name="Horn H.A."/>
            <person name="Hoffmann F.M."/>
            <person name="Klassen J.L."/>
            <person name="Knack J.J."/>
            <person name="Lewin G.R."/>
            <person name="McDonald B.R."/>
            <person name="Muller L."/>
            <person name="Melo W.G.P."/>
            <person name="Pinto-Tomas A.A."/>
            <person name="Schmitz A."/>
            <person name="Wendt-Pienkowski E."/>
            <person name="Wildman S."/>
            <person name="Zhao M."/>
            <person name="Zhang F."/>
            <person name="Bugni T.S."/>
            <person name="Andes D.R."/>
            <person name="Pupo M.T."/>
            <person name="Currie C.R."/>
        </authorList>
    </citation>
    <scope>NUCLEOTIDE SEQUENCE [LARGE SCALE GENOMIC DNA]</scope>
    <source>
        <strain evidence="3 4">SID5840</strain>
    </source>
</reference>
<dbReference type="Proteomes" id="UP000467124">
    <property type="component" value="Unassembled WGS sequence"/>
</dbReference>
<dbReference type="EMBL" id="JAYMRS010000011">
    <property type="protein sequence ID" value="MFB8770455.1"/>
    <property type="molecule type" value="Genomic_DNA"/>
</dbReference>
<evidence type="ECO:0000313" key="4">
    <source>
        <dbReference type="Proteomes" id="UP000467124"/>
    </source>
</evidence>
<evidence type="ECO:0000313" key="3">
    <source>
        <dbReference type="EMBL" id="MYR32551.1"/>
    </source>
</evidence>
<dbReference type="PROSITE" id="PS00830">
    <property type="entry name" value="GREAB_2"/>
    <property type="match status" value="1"/>
</dbReference>
<accession>A0A7K2IRH7</accession>
<dbReference type="SUPFAM" id="SSF54534">
    <property type="entry name" value="FKBP-like"/>
    <property type="match status" value="1"/>
</dbReference>
<gene>
    <name evidence="3" type="ORF">GTW20_09755</name>
    <name evidence="2" type="ORF">VSQ78_22375</name>
</gene>
<organism evidence="3 4">
    <name type="scientific">Nocardiopsis alba</name>
    <dbReference type="NCBI Taxonomy" id="53437"/>
    <lineage>
        <taxon>Bacteria</taxon>
        <taxon>Bacillati</taxon>
        <taxon>Actinomycetota</taxon>
        <taxon>Actinomycetes</taxon>
        <taxon>Streptosporangiales</taxon>
        <taxon>Nocardiopsidaceae</taxon>
        <taxon>Nocardiopsis</taxon>
    </lineage>
</organism>
<name>A0A7K2IRH7_9ACTN</name>
<evidence type="ECO:0000259" key="1">
    <source>
        <dbReference type="Pfam" id="PF01272"/>
    </source>
</evidence>
<sequence>MSNDSTAWLTPGAHRRLTVELAALNGHTDTAEAESLGIRLAEGKDAREARIHKLEELLKHAVIGEAPPDDGVAEPGMILTVRYGGEEDTETFLLGVREGALDEELSVYSPQSPLGQALLGAVRGEERSYAVPSGRTVKVTLVDAVPYQA</sequence>
<comment type="caution">
    <text evidence="3">The sequence shown here is derived from an EMBL/GenBank/DDBJ whole genome shotgun (WGS) entry which is preliminary data.</text>
</comment>
<protein>
    <submittedName>
        <fullName evidence="2">GreA/GreB family elongation factor</fullName>
    </submittedName>
    <submittedName>
        <fullName evidence="3">Transcription elongation factor GreAB</fullName>
    </submittedName>
</protein>
<dbReference type="EMBL" id="WWHY01000001">
    <property type="protein sequence ID" value="MYR32551.1"/>
    <property type="molecule type" value="Genomic_DNA"/>
</dbReference>
<dbReference type="OMA" id="ERIHEIH"/>
<dbReference type="InterPro" id="IPR036953">
    <property type="entry name" value="GreA/GreB_C_sf"/>
</dbReference>
<dbReference type="GO" id="GO:0032784">
    <property type="term" value="P:regulation of DNA-templated transcription elongation"/>
    <property type="evidence" value="ECO:0007669"/>
    <property type="project" value="InterPro"/>
</dbReference>
<evidence type="ECO:0000313" key="5">
    <source>
        <dbReference type="Proteomes" id="UP001585053"/>
    </source>
</evidence>
<dbReference type="RefSeq" id="WP_014908583.1">
    <property type="nucleotide sequence ID" value="NZ_BAZE01000010.1"/>
</dbReference>
<feature type="domain" description="Transcription elongation factor GreA/GreB C-terminal" evidence="1">
    <location>
        <begin position="71"/>
        <end position="142"/>
    </location>
</feature>
<keyword evidence="3" id="KW-0251">Elongation factor</keyword>
<dbReference type="GO" id="GO:0003746">
    <property type="term" value="F:translation elongation factor activity"/>
    <property type="evidence" value="ECO:0007669"/>
    <property type="project" value="UniProtKB-KW"/>
</dbReference>
<keyword evidence="5" id="KW-1185">Reference proteome</keyword>
<proteinExistence type="predicted"/>
<dbReference type="AlphaFoldDB" id="A0A7K2IRH7"/>